<accession>A0A4U1CHJ3</accession>
<dbReference type="EMBL" id="SWBR01000005">
    <property type="protein sequence ID" value="TKC05420.1"/>
    <property type="molecule type" value="Genomic_DNA"/>
</dbReference>
<proteinExistence type="predicted"/>
<reference evidence="4 5" key="1">
    <citation type="submission" date="2019-04" db="EMBL/GenBank/DDBJ databases">
        <title>Pedobacter sp. RP-3-22 sp. nov., isolated from Arctic soil.</title>
        <authorList>
            <person name="Dahal R.H."/>
            <person name="Kim D.-U."/>
        </authorList>
    </citation>
    <scope>NUCLEOTIDE SEQUENCE [LARGE SCALE GENOMIC DNA]</scope>
    <source>
        <strain evidence="4 5">RP-3-22</strain>
    </source>
</reference>
<evidence type="ECO:0000256" key="3">
    <source>
        <dbReference type="SAM" id="SignalP"/>
    </source>
</evidence>
<keyword evidence="3" id="KW-0732">Signal</keyword>
<feature type="coiled-coil region" evidence="1">
    <location>
        <begin position="190"/>
        <end position="228"/>
    </location>
</feature>
<name>A0A4U1CHJ3_9SPHI</name>
<evidence type="ECO:0000313" key="5">
    <source>
        <dbReference type="Proteomes" id="UP000309488"/>
    </source>
</evidence>
<keyword evidence="2" id="KW-1133">Transmembrane helix</keyword>
<dbReference type="AlphaFoldDB" id="A0A4U1CHJ3"/>
<feature type="signal peptide" evidence="3">
    <location>
        <begin position="1"/>
        <end position="23"/>
    </location>
</feature>
<evidence type="ECO:0008006" key="6">
    <source>
        <dbReference type="Google" id="ProtNLM"/>
    </source>
</evidence>
<evidence type="ECO:0000256" key="2">
    <source>
        <dbReference type="SAM" id="Phobius"/>
    </source>
</evidence>
<feature type="transmembrane region" description="Helical" evidence="2">
    <location>
        <begin position="156"/>
        <end position="174"/>
    </location>
</feature>
<evidence type="ECO:0000256" key="1">
    <source>
        <dbReference type="SAM" id="Coils"/>
    </source>
</evidence>
<keyword evidence="2" id="KW-0812">Transmembrane</keyword>
<sequence length="230" mass="26107">MKRTLFSITTGIILSFLCLNIAAQTPSKTQTLPVKVQPVPAKKVYYQKRAIDTVKNTDFSLNGQYQFMLSRSKSLYGAKLINPARLNSVWKSANDTLRKERIELKNAKAKVSEQEKTIVSLKTEISGKENTLNDTTAKADEISFLGVSFTKGTYNIIVWSIIIILAIALFIVIARSAKNIIEAKHRTQLYDEISAEYQAYKAKSNEQQRKLARELQDERNIIEEMRSRGK</sequence>
<protein>
    <recommendedName>
        <fullName evidence="6">tRNA (Guanine-N1)-methyltransferase</fullName>
    </recommendedName>
</protein>
<organism evidence="4 5">
    <name type="scientific">Pedobacter polaris</name>
    <dbReference type="NCBI Taxonomy" id="2571273"/>
    <lineage>
        <taxon>Bacteria</taxon>
        <taxon>Pseudomonadati</taxon>
        <taxon>Bacteroidota</taxon>
        <taxon>Sphingobacteriia</taxon>
        <taxon>Sphingobacteriales</taxon>
        <taxon>Sphingobacteriaceae</taxon>
        <taxon>Pedobacter</taxon>
    </lineage>
</organism>
<comment type="caution">
    <text evidence="4">The sequence shown here is derived from an EMBL/GenBank/DDBJ whole genome shotgun (WGS) entry which is preliminary data.</text>
</comment>
<keyword evidence="2" id="KW-0472">Membrane</keyword>
<evidence type="ECO:0000313" key="4">
    <source>
        <dbReference type="EMBL" id="TKC05420.1"/>
    </source>
</evidence>
<feature type="coiled-coil region" evidence="1">
    <location>
        <begin position="94"/>
        <end position="124"/>
    </location>
</feature>
<dbReference type="Proteomes" id="UP000309488">
    <property type="component" value="Unassembled WGS sequence"/>
</dbReference>
<feature type="chain" id="PRO_5020296954" description="tRNA (Guanine-N1)-methyltransferase" evidence="3">
    <location>
        <begin position="24"/>
        <end position="230"/>
    </location>
</feature>
<keyword evidence="5" id="KW-1185">Reference proteome</keyword>
<gene>
    <name evidence="4" type="ORF">FA048_16970</name>
</gene>
<keyword evidence="1" id="KW-0175">Coiled coil</keyword>
<dbReference type="OrthoDB" id="981213at2"/>
<dbReference type="RefSeq" id="WP_136843358.1">
    <property type="nucleotide sequence ID" value="NZ_SWBR01000005.1"/>
</dbReference>